<dbReference type="Gene3D" id="1.10.287.470">
    <property type="entry name" value="Helix hairpin bin"/>
    <property type="match status" value="1"/>
</dbReference>
<evidence type="ECO:0000259" key="3">
    <source>
        <dbReference type="Pfam" id="PF25954"/>
    </source>
</evidence>
<dbReference type="Gene3D" id="2.40.30.170">
    <property type="match status" value="1"/>
</dbReference>
<dbReference type="EMBL" id="WTVM01000124">
    <property type="protein sequence ID" value="NMG04478.1"/>
    <property type="molecule type" value="Genomic_DNA"/>
</dbReference>
<dbReference type="NCBIfam" id="TIGR01730">
    <property type="entry name" value="RND_mfp"/>
    <property type="match status" value="1"/>
</dbReference>
<dbReference type="PANTHER" id="PTHR30469">
    <property type="entry name" value="MULTIDRUG RESISTANCE PROTEIN MDTA"/>
    <property type="match status" value="1"/>
</dbReference>
<reference evidence="4" key="1">
    <citation type="submission" date="2019-12" db="EMBL/GenBank/DDBJ databases">
        <title>Comparative genomics gives insights into the taxonomy of the Azoarcus-Aromatoleum group and reveals separate origins of nif in the plant-associated Azoarcus and non-plant-associated Aromatoleum sub-groups.</title>
        <authorList>
            <person name="Lafos M."/>
            <person name="Maluk M."/>
            <person name="Batista M."/>
            <person name="Junghare M."/>
            <person name="Carmona M."/>
            <person name="Faoro H."/>
            <person name="Cruz L.M."/>
            <person name="Battistoni F."/>
            <person name="De Souza E."/>
            <person name="Pedrosa F."/>
            <person name="Chen W.-M."/>
            <person name="Poole P.S."/>
            <person name="Dixon R.A."/>
            <person name="James E.K."/>
        </authorList>
    </citation>
    <scope>NUCLEOTIDE SEQUENCE</scope>
    <source>
        <strain evidence="4">NSC3</strain>
    </source>
</reference>
<feature type="domain" description="Multidrug resistance protein MdtA-like barrel-sandwich hybrid" evidence="2">
    <location>
        <begin position="72"/>
        <end position="198"/>
    </location>
</feature>
<organism evidence="4 5">
    <name type="scientific">Azoarcus taiwanensis</name>
    <dbReference type="NCBI Taxonomy" id="666964"/>
    <lineage>
        <taxon>Bacteria</taxon>
        <taxon>Pseudomonadati</taxon>
        <taxon>Pseudomonadota</taxon>
        <taxon>Betaproteobacteria</taxon>
        <taxon>Rhodocyclales</taxon>
        <taxon>Zoogloeaceae</taxon>
        <taxon>Azoarcus</taxon>
    </lineage>
</organism>
<dbReference type="Pfam" id="PF25917">
    <property type="entry name" value="BSH_RND"/>
    <property type="match status" value="1"/>
</dbReference>
<dbReference type="RefSeq" id="WP_168989149.1">
    <property type="nucleotide sequence ID" value="NZ_CAWPHM010000027.1"/>
</dbReference>
<sequence>MSFIRRNRSLFIILGVAALLALWIASGVMLREPPRPPERVQPPPMSVAVEISRASPIERVLTLQSEVLPDQQVSIRAETPGRIESLAVERGSFVEAGTLIARIAEDDRPARIRQAEAAVTGRESDFRSAQRLAEGGFQAQLRVEMAAADLAAARAALEAARPDLQRTRIHAPIAGVVNAQPARVGSFVSVGDVVAEIVENDPLLAVAHVPQHQIRHVHAGAPASIRMIGDVAAEGRIAYVSALADSATRTFRVEIELANPDRSLPAGVSAQVVIPLETVMAHRISPALVTLDDQGRIGVKAVADDDTVVFQPIEPVRADVQGIWVSGLPETLRLITVGQGFVNAGEHVTVVNHATDGDV</sequence>
<gene>
    <name evidence="4" type="ORF">GPA21_16090</name>
</gene>
<comment type="similarity">
    <text evidence="1">Belongs to the membrane fusion protein (MFP) (TC 8.A.1) family.</text>
</comment>
<name>A0A972JBT5_9RHOO</name>
<dbReference type="PANTHER" id="PTHR30469:SF29">
    <property type="entry name" value="BLR2860 PROTEIN"/>
    <property type="match status" value="1"/>
</dbReference>
<evidence type="ECO:0000313" key="4">
    <source>
        <dbReference type="EMBL" id="NMG04478.1"/>
    </source>
</evidence>
<dbReference type="Gene3D" id="2.40.50.100">
    <property type="match status" value="1"/>
</dbReference>
<dbReference type="InterPro" id="IPR058625">
    <property type="entry name" value="MdtA-like_BSH"/>
</dbReference>
<dbReference type="Pfam" id="PF25954">
    <property type="entry name" value="Beta-barrel_RND_2"/>
    <property type="match status" value="1"/>
</dbReference>
<feature type="domain" description="CusB-like beta-barrel" evidence="3">
    <location>
        <begin position="206"/>
        <end position="273"/>
    </location>
</feature>
<evidence type="ECO:0000256" key="1">
    <source>
        <dbReference type="ARBA" id="ARBA00009477"/>
    </source>
</evidence>
<proteinExistence type="inferred from homology"/>
<dbReference type="SUPFAM" id="SSF111369">
    <property type="entry name" value="HlyD-like secretion proteins"/>
    <property type="match status" value="1"/>
</dbReference>
<protein>
    <submittedName>
        <fullName evidence="4">Efflux RND transporter periplasmic adaptor subunit</fullName>
    </submittedName>
</protein>
<dbReference type="InterPro" id="IPR006143">
    <property type="entry name" value="RND_pump_MFP"/>
</dbReference>
<dbReference type="GO" id="GO:1990281">
    <property type="term" value="C:efflux pump complex"/>
    <property type="evidence" value="ECO:0007669"/>
    <property type="project" value="TreeGrafter"/>
</dbReference>
<comment type="caution">
    <text evidence="4">The sequence shown here is derived from an EMBL/GenBank/DDBJ whole genome shotgun (WGS) entry which is preliminary data.</text>
</comment>
<accession>A0A972JBT5</accession>
<dbReference type="AlphaFoldDB" id="A0A972JBT5"/>
<evidence type="ECO:0000259" key="2">
    <source>
        <dbReference type="Pfam" id="PF25917"/>
    </source>
</evidence>
<dbReference type="GO" id="GO:0015562">
    <property type="term" value="F:efflux transmembrane transporter activity"/>
    <property type="evidence" value="ECO:0007669"/>
    <property type="project" value="TreeGrafter"/>
</dbReference>
<dbReference type="Proteomes" id="UP000599523">
    <property type="component" value="Unassembled WGS sequence"/>
</dbReference>
<dbReference type="InterPro" id="IPR058792">
    <property type="entry name" value="Beta-barrel_RND_2"/>
</dbReference>
<evidence type="ECO:0000313" key="5">
    <source>
        <dbReference type="Proteomes" id="UP000599523"/>
    </source>
</evidence>
<keyword evidence="5" id="KW-1185">Reference proteome</keyword>